<proteinExistence type="predicted"/>
<dbReference type="AlphaFoldDB" id="A0A0N0BHZ8"/>
<dbReference type="Proteomes" id="UP000053105">
    <property type="component" value="Unassembled WGS sequence"/>
</dbReference>
<evidence type="ECO:0000256" key="1">
    <source>
        <dbReference type="SAM" id="MobiDB-lite"/>
    </source>
</evidence>
<accession>A0A0N0BHZ8</accession>
<organism evidence="2 3">
    <name type="scientific">Melipona quadrifasciata</name>
    <dbReference type="NCBI Taxonomy" id="166423"/>
    <lineage>
        <taxon>Eukaryota</taxon>
        <taxon>Metazoa</taxon>
        <taxon>Ecdysozoa</taxon>
        <taxon>Arthropoda</taxon>
        <taxon>Hexapoda</taxon>
        <taxon>Insecta</taxon>
        <taxon>Pterygota</taxon>
        <taxon>Neoptera</taxon>
        <taxon>Endopterygota</taxon>
        <taxon>Hymenoptera</taxon>
        <taxon>Apocrita</taxon>
        <taxon>Aculeata</taxon>
        <taxon>Apoidea</taxon>
        <taxon>Anthophila</taxon>
        <taxon>Apidae</taxon>
        <taxon>Melipona</taxon>
    </lineage>
</organism>
<evidence type="ECO:0000313" key="3">
    <source>
        <dbReference type="Proteomes" id="UP000053105"/>
    </source>
</evidence>
<evidence type="ECO:0000313" key="2">
    <source>
        <dbReference type="EMBL" id="KOX77004.1"/>
    </source>
</evidence>
<feature type="compositionally biased region" description="Basic and acidic residues" evidence="1">
    <location>
        <begin position="516"/>
        <end position="529"/>
    </location>
</feature>
<feature type="compositionally biased region" description="Basic and acidic residues" evidence="1">
    <location>
        <begin position="488"/>
        <end position="500"/>
    </location>
</feature>
<gene>
    <name evidence="2" type="ORF">WN51_10398</name>
</gene>
<reference evidence="2 3" key="1">
    <citation type="submission" date="2015-07" db="EMBL/GenBank/DDBJ databases">
        <title>The genome of Melipona quadrifasciata.</title>
        <authorList>
            <person name="Pan H."/>
            <person name="Kapheim K."/>
        </authorList>
    </citation>
    <scope>NUCLEOTIDE SEQUENCE [LARGE SCALE GENOMIC DNA]</scope>
    <source>
        <strain evidence="2">0111107301</strain>
        <tissue evidence="2">Whole body</tissue>
    </source>
</reference>
<protein>
    <submittedName>
        <fullName evidence="2">Uncharacterized protein</fullName>
    </submittedName>
</protein>
<feature type="region of interest" description="Disordered" evidence="1">
    <location>
        <begin position="488"/>
        <end position="529"/>
    </location>
</feature>
<dbReference type="EMBL" id="KQ435736">
    <property type="protein sequence ID" value="KOX77004.1"/>
    <property type="molecule type" value="Genomic_DNA"/>
</dbReference>
<sequence length="667" mass="74358">MVFIGVKARRISCIIEPGPVTLALTLSQGIRFIRLRMPNTSLCDLLLDETLLLKIFKKGLKKASVRFHLPALLELTELGSLSKAVSTLTSSTEARARGLPRGLLRASPRSLAASAAASEKIVTSTVSLSPGLRSHRRTMDCGLLGSARSFLNRLQRISTDVPVARVSLLNKMVNLEQVGPGVACPGQQEGGAGRAGGPTLLPVSTGRHSPQAGHDGARQLSLGLDSQEVVKVTNLLKDFDNCGKGKSCGRSQLTAVMCAVIRTASNSSETNCNYDKCWEYPTPFCEHPKRRKLQQKHKLVSFRKIVLISGASQCNVIIYYVFSMFGPLNLTSSCKAVDTFVDKQQQQQRVPASDCQHSTHVMCRQARLLSILILEALASGVTNRERPNGQGTHKGEVRRVCVAKVCTVGSRADVKLPAAAEMAFQTADTEEHGPLQNWQYTFDDTYTPYRRFREDKKFWRIEEYVWNCCSYPLPMLKILQGVQLKATRSKEDGKDKDGDGKILQNESSKRLKITRSKGDEDKDNAERRISTDENLKNSMIFAATELTEDMNNLVKNVRESLEFLLFDKMTIHNGVKVTGINYNSQRVIMALMTMTRPFPHYQEITLTHWYPWCKIILFISTLQFRNFRHSELLILKSEASILIVAAIVGGNYPQSWGCRIIEDTVFV</sequence>
<keyword evidence="3" id="KW-1185">Reference proteome</keyword>
<name>A0A0N0BHZ8_9HYME</name>